<gene>
    <name evidence="1" type="ORF">A4A59_34835</name>
</gene>
<dbReference type="AlphaFoldDB" id="A0A154I7D3"/>
<accession>A0A154I7D3</accession>
<dbReference type="EMBL" id="LVYU01000158">
    <property type="protein sequence ID" value="KZA96442.1"/>
    <property type="molecule type" value="Genomic_DNA"/>
</dbReference>
<reference evidence="1" key="1">
    <citation type="submission" date="2016-03" db="EMBL/GenBank/DDBJ databases">
        <title>Microsymbionts genomes from the relict species Vavilovia formosa.</title>
        <authorList>
            <person name="Chirak E."/>
            <person name="Kimeklis A."/>
            <person name="Kopat V."/>
            <person name="Andronov E."/>
        </authorList>
    </citation>
    <scope>NUCLEOTIDE SEQUENCE [LARGE SCALE GENOMIC DNA]</scope>
    <source>
        <strain evidence="1">Vaf12</strain>
    </source>
</reference>
<name>A0A154I7D3_RHILE</name>
<organism evidence="1">
    <name type="scientific">Rhizobium leguminosarum</name>
    <dbReference type="NCBI Taxonomy" id="384"/>
    <lineage>
        <taxon>Bacteria</taxon>
        <taxon>Pseudomonadati</taxon>
        <taxon>Pseudomonadota</taxon>
        <taxon>Alphaproteobacteria</taxon>
        <taxon>Hyphomicrobiales</taxon>
        <taxon>Rhizobiaceae</taxon>
        <taxon>Rhizobium/Agrobacterium group</taxon>
        <taxon>Rhizobium</taxon>
    </lineage>
</organism>
<comment type="caution">
    <text evidence="1">The sequence shown here is derived from an EMBL/GenBank/DDBJ whole genome shotgun (WGS) entry which is preliminary data.</text>
</comment>
<proteinExistence type="predicted"/>
<protein>
    <submittedName>
        <fullName evidence="1">Uncharacterized protein</fullName>
    </submittedName>
</protein>
<evidence type="ECO:0000313" key="1">
    <source>
        <dbReference type="EMBL" id="KZA96442.1"/>
    </source>
</evidence>
<sequence length="67" mass="7537">MDRQFCRWRSPSRRGQQAKIGDLSDVRLHNSGHLFQICGEQGGKGEEQPMLPPAISERYLIALADLA</sequence>